<feature type="transmembrane region" description="Helical" evidence="1">
    <location>
        <begin position="109"/>
        <end position="129"/>
    </location>
</feature>
<dbReference type="Pfam" id="PF00487">
    <property type="entry name" value="FA_desaturase"/>
    <property type="match status" value="1"/>
</dbReference>
<gene>
    <name evidence="3" type="ORF">PUV54_05885</name>
</gene>
<keyword evidence="3" id="KW-0560">Oxidoreductase</keyword>
<feature type="transmembrane region" description="Helical" evidence="1">
    <location>
        <begin position="189"/>
        <end position="209"/>
    </location>
</feature>
<keyword evidence="1" id="KW-0812">Transmembrane</keyword>
<reference evidence="3" key="1">
    <citation type="submission" date="2023-02" db="EMBL/GenBank/DDBJ databases">
        <title>Genome sequence of Hyphococcus flavus.</title>
        <authorList>
            <person name="Rong J.-C."/>
            <person name="Zhao Q."/>
            <person name="Yi M."/>
            <person name="Wu J.-Y."/>
        </authorList>
    </citation>
    <scope>NUCLEOTIDE SEQUENCE</scope>
    <source>
        <strain evidence="3">MCCC 1K03223</strain>
    </source>
</reference>
<feature type="transmembrane region" description="Helical" evidence="1">
    <location>
        <begin position="72"/>
        <end position="88"/>
    </location>
</feature>
<feature type="domain" description="Fatty acid desaturase" evidence="2">
    <location>
        <begin position="73"/>
        <end position="305"/>
    </location>
</feature>
<evidence type="ECO:0000313" key="4">
    <source>
        <dbReference type="Proteomes" id="UP001214043"/>
    </source>
</evidence>
<keyword evidence="1" id="KW-0472">Membrane</keyword>
<dbReference type="KEGG" id="hfl:PUV54_05885"/>
<dbReference type="AlphaFoldDB" id="A0AAF0CC65"/>
<dbReference type="RefSeq" id="WP_274494665.1">
    <property type="nucleotide sequence ID" value="NZ_CP118166.1"/>
</dbReference>
<evidence type="ECO:0000313" key="3">
    <source>
        <dbReference type="EMBL" id="WDI32725.1"/>
    </source>
</evidence>
<name>A0AAF0CC65_9PROT</name>
<feature type="transmembrane region" description="Helical" evidence="1">
    <location>
        <begin position="45"/>
        <end position="66"/>
    </location>
</feature>
<feature type="transmembrane region" description="Helical" evidence="1">
    <location>
        <begin position="215"/>
        <end position="236"/>
    </location>
</feature>
<sequence>MSETAQPFEPQTKPVAEGALAPEVVRLPLRDHSGDDVPLTISNTIAWPLVGLFFGLWAGLIGVSWAAVTGVIPVWAGTFLNFGLFYVLSDFNHEATHRNISGARSEWKWFNDALGQIGSFPFFLPFAAFKAVHLAHHRMTNHPTLDGDMWFAGKNFFDILGRAAGLLVGYEIILHRLAKQGFVTRKTIISIWVQRLAILGIIAAAFALGIGYEVFMLWTLPCLMVMIALGFLAYAVHCPHESREKYQNTNIWFGRGLMQPLIVAAMVNQNYHLVHHLHPRIPFYRYGRAFKQLRPELERNKATIRRL</sequence>
<dbReference type="Proteomes" id="UP001214043">
    <property type="component" value="Chromosome"/>
</dbReference>
<evidence type="ECO:0000259" key="2">
    <source>
        <dbReference type="Pfam" id="PF00487"/>
    </source>
</evidence>
<dbReference type="EMBL" id="CP118166">
    <property type="protein sequence ID" value="WDI32725.1"/>
    <property type="molecule type" value="Genomic_DNA"/>
</dbReference>
<dbReference type="GO" id="GO:0016020">
    <property type="term" value="C:membrane"/>
    <property type="evidence" value="ECO:0007669"/>
    <property type="project" value="GOC"/>
</dbReference>
<dbReference type="GO" id="GO:0046513">
    <property type="term" value="P:ceramide biosynthetic process"/>
    <property type="evidence" value="ECO:0007669"/>
    <property type="project" value="TreeGrafter"/>
</dbReference>
<accession>A0AAF0CC65</accession>
<dbReference type="PANTHER" id="PTHR12879">
    <property type="entry name" value="SPHINGOLIPID DELTA 4 DESATURASE/C-4 HYDROXYLASE PROTEIN DES2"/>
    <property type="match status" value="1"/>
</dbReference>
<feature type="transmembrane region" description="Helical" evidence="1">
    <location>
        <begin position="159"/>
        <end position="177"/>
    </location>
</feature>
<organism evidence="3 4">
    <name type="scientific">Hyphococcus flavus</name>
    <dbReference type="NCBI Taxonomy" id="1866326"/>
    <lineage>
        <taxon>Bacteria</taxon>
        <taxon>Pseudomonadati</taxon>
        <taxon>Pseudomonadota</taxon>
        <taxon>Alphaproteobacteria</taxon>
        <taxon>Parvularculales</taxon>
        <taxon>Parvularculaceae</taxon>
        <taxon>Hyphococcus</taxon>
    </lineage>
</organism>
<dbReference type="InterPro" id="IPR005804">
    <property type="entry name" value="FA_desaturase_dom"/>
</dbReference>
<evidence type="ECO:0000256" key="1">
    <source>
        <dbReference type="SAM" id="Phobius"/>
    </source>
</evidence>
<keyword evidence="1" id="KW-1133">Transmembrane helix</keyword>
<dbReference type="GO" id="GO:0042284">
    <property type="term" value="F:sphingolipid delta-4 desaturase activity"/>
    <property type="evidence" value="ECO:0007669"/>
    <property type="project" value="TreeGrafter"/>
</dbReference>
<proteinExistence type="predicted"/>
<keyword evidence="4" id="KW-1185">Reference proteome</keyword>
<dbReference type="PANTHER" id="PTHR12879:SF8">
    <property type="entry name" value="SPHINGOLIPID DELTA(4)-DESATURASE DES1"/>
    <property type="match status" value="1"/>
</dbReference>
<dbReference type="EC" id="1.14.19.-" evidence="3"/>
<protein>
    <submittedName>
        <fullName evidence="3">Fatty acid desaturase</fullName>
        <ecNumber evidence="3">1.14.19.-</ecNumber>
    </submittedName>
</protein>